<dbReference type="GO" id="GO:0003723">
    <property type="term" value="F:RNA binding"/>
    <property type="evidence" value="ECO:0007669"/>
    <property type="project" value="InterPro"/>
</dbReference>
<dbReference type="Pfam" id="PF20431">
    <property type="entry name" value="E_motif"/>
    <property type="match status" value="1"/>
</dbReference>
<dbReference type="Gene3D" id="1.25.40.10">
    <property type="entry name" value="Tetratricopeptide repeat domain"/>
    <property type="match status" value="5"/>
</dbReference>
<dbReference type="InterPro" id="IPR011990">
    <property type="entry name" value="TPR-like_helical_dom_sf"/>
</dbReference>
<dbReference type="InterPro" id="IPR046960">
    <property type="entry name" value="PPR_At4g14850-like_plant"/>
</dbReference>
<sequence>MPACFPSLSAREILTLLPRTGRPRPFSSSFSAAAAAAVGTHLLTLLERCATLQQVKQVQAQMLLTGVISDGYAASRLVAVCLASPVEDIGYGRFVLGSLESPNAFSWNSAIRAHSDCCDVGEAVLLYKMMLMSSARPNNLTYPILLKVCAKTRSLLPGGQIFGHALQLGMDSDAFVSNSAIHMFGNCGISVAARQIFDTMCDRDLVSWNSMINGYLRSGRPAEALELVREMETEVEPDEVTMMGAVLCCAMLGDLDLARKYHSFITEKDLHRTVPLSNALMDMYVKCGSLEDAERLFLCAEGRRTVVTWTTMMAGYLKLGSSELARNLFEEMPTRDIVSWNVMIGGYVQLGRAKDALSLFHEMQRLRVDPDEITMVNVLSACAQLGAHGVGVWADRFMGKHNFRLNVALGTALVDMYAKCGNIDKARSVFSEMPERNALTWTAMISGLAIHGLGQDAISHFSKMTAGGLTPDGVTFLGLLSACSHAGLVDDGRHYFDQMRRKYNLLPGLKHYSCMVDLLGRAGLLDEAEDLIESMPMSPDAVLWASLFFACRFHGNVAMGERAASQLLNLDAKDGATYVLLASMYVEASLWSEADKVRALMKRRGLEKTPGCSSIEVNGVVHEFTARDQTHPLWGEIYACSRQLFGHIKHVC</sequence>
<proteinExistence type="predicted"/>
<evidence type="ECO:0000256" key="2">
    <source>
        <dbReference type="PROSITE-ProRule" id="PRU00708"/>
    </source>
</evidence>
<reference evidence="3" key="1">
    <citation type="submission" date="2020-02" db="EMBL/GenBank/DDBJ databases">
        <authorList>
            <person name="Scholz U."/>
            <person name="Mascher M."/>
            <person name="Fiebig A."/>
        </authorList>
    </citation>
    <scope>NUCLEOTIDE SEQUENCE</scope>
</reference>
<name>A0A7I8LA13_SPIIN</name>
<keyword evidence="4" id="KW-1185">Reference proteome</keyword>
<feature type="repeat" description="PPR" evidence="2">
    <location>
        <begin position="103"/>
        <end position="137"/>
    </location>
</feature>
<dbReference type="Pfam" id="PF01535">
    <property type="entry name" value="PPR"/>
    <property type="match status" value="2"/>
</dbReference>
<feature type="repeat" description="PPR" evidence="2">
    <location>
        <begin position="336"/>
        <end position="370"/>
    </location>
</feature>
<dbReference type="PANTHER" id="PTHR47926:SF436">
    <property type="entry name" value="PENTATRICOPEPTIDE REPEAT-CONTAINING PROTEIN ELI1, CHLOROPLASTIC-LIKE ISOFORM X2"/>
    <property type="match status" value="1"/>
</dbReference>
<dbReference type="Proteomes" id="UP000663760">
    <property type="component" value="Chromosome 13"/>
</dbReference>
<dbReference type="NCBIfam" id="TIGR00756">
    <property type="entry name" value="PPR"/>
    <property type="match status" value="6"/>
</dbReference>
<dbReference type="FunFam" id="1.25.40.10:FF:000427">
    <property type="entry name" value="Pentatricopeptide repeat-containing protein chloroplastic"/>
    <property type="match status" value="1"/>
</dbReference>
<keyword evidence="1" id="KW-0677">Repeat</keyword>
<accession>A0A7I8LA13</accession>
<dbReference type="Pfam" id="PF13041">
    <property type="entry name" value="PPR_2"/>
    <property type="match status" value="4"/>
</dbReference>
<dbReference type="PANTHER" id="PTHR47926">
    <property type="entry name" value="PENTATRICOPEPTIDE REPEAT-CONTAINING PROTEIN"/>
    <property type="match status" value="1"/>
</dbReference>
<evidence type="ECO:0000313" key="3">
    <source>
        <dbReference type="EMBL" id="CAA7406700.1"/>
    </source>
</evidence>
<organism evidence="3 4">
    <name type="scientific">Spirodela intermedia</name>
    <name type="common">Intermediate duckweed</name>
    <dbReference type="NCBI Taxonomy" id="51605"/>
    <lineage>
        <taxon>Eukaryota</taxon>
        <taxon>Viridiplantae</taxon>
        <taxon>Streptophyta</taxon>
        <taxon>Embryophyta</taxon>
        <taxon>Tracheophyta</taxon>
        <taxon>Spermatophyta</taxon>
        <taxon>Magnoliopsida</taxon>
        <taxon>Liliopsida</taxon>
        <taxon>Araceae</taxon>
        <taxon>Lemnoideae</taxon>
        <taxon>Spirodela</taxon>
    </lineage>
</organism>
<feature type="repeat" description="PPR" evidence="2">
    <location>
        <begin position="574"/>
        <end position="608"/>
    </location>
</feature>
<feature type="repeat" description="PPR" evidence="2">
    <location>
        <begin position="406"/>
        <end position="436"/>
    </location>
</feature>
<dbReference type="AlphaFoldDB" id="A0A7I8LA13"/>
<feature type="repeat" description="PPR" evidence="2">
    <location>
        <begin position="437"/>
        <end position="471"/>
    </location>
</feature>
<dbReference type="InterPro" id="IPR002885">
    <property type="entry name" value="PPR_rpt"/>
</dbReference>
<dbReference type="OrthoDB" id="185373at2759"/>
<feature type="repeat" description="PPR" evidence="2">
    <location>
        <begin position="204"/>
        <end position="234"/>
    </location>
</feature>
<gene>
    <name evidence="3" type="ORF">SI8410_13017378</name>
</gene>
<protein>
    <submittedName>
        <fullName evidence="3">Uncharacterized protein</fullName>
    </submittedName>
</protein>
<dbReference type="FunFam" id="1.25.40.10:FF:000184">
    <property type="entry name" value="Pentatricopeptide repeat-containing protein, chloroplastic"/>
    <property type="match status" value="1"/>
</dbReference>
<dbReference type="InterPro" id="IPR046848">
    <property type="entry name" value="E_motif"/>
</dbReference>
<evidence type="ECO:0000313" key="4">
    <source>
        <dbReference type="Proteomes" id="UP000663760"/>
    </source>
</evidence>
<evidence type="ECO:0000256" key="1">
    <source>
        <dbReference type="ARBA" id="ARBA00022737"/>
    </source>
</evidence>
<dbReference type="FunFam" id="1.25.40.10:FF:000348">
    <property type="entry name" value="Pentatricopeptide repeat-containing protein chloroplastic"/>
    <property type="match status" value="1"/>
</dbReference>
<feature type="repeat" description="PPR" evidence="2">
    <location>
        <begin position="305"/>
        <end position="335"/>
    </location>
</feature>
<dbReference type="PROSITE" id="PS51375">
    <property type="entry name" value="PPR"/>
    <property type="match status" value="8"/>
</dbReference>
<feature type="repeat" description="PPR" evidence="2">
    <location>
        <begin position="472"/>
        <end position="502"/>
    </location>
</feature>
<dbReference type="EMBL" id="LR746276">
    <property type="protein sequence ID" value="CAA7406700.1"/>
    <property type="molecule type" value="Genomic_DNA"/>
</dbReference>
<dbReference type="GO" id="GO:0009451">
    <property type="term" value="P:RNA modification"/>
    <property type="evidence" value="ECO:0007669"/>
    <property type="project" value="InterPro"/>
</dbReference>